<dbReference type="Proteomes" id="UP000001734">
    <property type="component" value="Plasmid pKP187"/>
</dbReference>
<dbReference type="KEGG" id="kpe:KPK_A0134"/>
<gene>
    <name evidence="1" type="ordered locus">KPK_A0134</name>
</gene>
<protein>
    <submittedName>
        <fullName evidence="1">Uncharacterized protein</fullName>
    </submittedName>
</protein>
<proteinExistence type="predicted"/>
<evidence type="ECO:0000313" key="1">
    <source>
        <dbReference type="EMBL" id="ACI12149.1"/>
    </source>
</evidence>
<reference evidence="1 2" key="1">
    <citation type="journal article" date="2008" name="PLoS Genet.">
        <title>Complete genome sequence of the N2-fixing broad host range endophyte Klebsiella pneumoniae 342 and virulence predictions verified in mice.</title>
        <authorList>
            <person name="Fouts D.E."/>
            <person name="Tyler H.L."/>
            <person name="DeBoy R.T."/>
            <person name="Daugherty S."/>
            <person name="Ren Q."/>
            <person name="Badger J.H."/>
            <person name="Durkin A.S."/>
            <person name="Huot H."/>
            <person name="Shrivastava S."/>
            <person name="Kothari S."/>
            <person name="Dodson R.J."/>
            <person name="Mohamoud Y."/>
            <person name="Khouri H."/>
            <person name="Roesch L.F."/>
            <person name="Krogfelt K.A."/>
            <person name="Struve C."/>
            <person name="Triplett E.W."/>
            <person name="Methe B.A."/>
        </authorList>
    </citation>
    <scope>NUCLEOTIDE SEQUENCE [LARGE SCALE GENOMIC DNA]</scope>
    <source>
        <strain evidence="1 2">342</strain>
        <plasmid evidence="2">Plasmid pKP187</plasmid>
    </source>
</reference>
<dbReference type="HOGENOM" id="CLU_3252877_0_0_6"/>
<sequence>MIVMVYFPANTRLIVYAGQVNTLVFIKPFALKCPFVMVDIIK</sequence>
<accession>B5RK58</accession>
<geneLocation type="plasmid" evidence="1 2">
    <name>pKP187</name>
</geneLocation>
<dbReference type="EMBL" id="CP000965">
    <property type="protein sequence ID" value="ACI12149.1"/>
    <property type="molecule type" value="Genomic_DNA"/>
</dbReference>
<dbReference type="AlphaFoldDB" id="B5RK58"/>
<evidence type="ECO:0000313" key="2">
    <source>
        <dbReference type="Proteomes" id="UP000001734"/>
    </source>
</evidence>
<dbReference type="BioCyc" id="KPNE507522:GI0B-5668-MONOMER"/>
<keyword evidence="1" id="KW-0614">Plasmid</keyword>
<organism evidence="1 2">
    <name type="scientific">Klebsiella variicola (strain 342)</name>
    <name type="common">Klebsiella pneumoniae</name>
    <dbReference type="NCBI Taxonomy" id="507522"/>
    <lineage>
        <taxon>Bacteria</taxon>
        <taxon>Pseudomonadati</taxon>
        <taxon>Pseudomonadota</taxon>
        <taxon>Gammaproteobacteria</taxon>
        <taxon>Enterobacterales</taxon>
        <taxon>Enterobacteriaceae</taxon>
        <taxon>Klebsiella/Raoultella group</taxon>
        <taxon>Klebsiella</taxon>
        <taxon>Klebsiella pneumoniae complex</taxon>
    </lineage>
</organism>
<name>B5RK58_KLEV3</name>